<proteinExistence type="inferred from homology"/>
<comment type="caution">
    <text evidence="7">The sequence shown here is derived from an EMBL/GenBank/DDBJ whole genome shotgun (WGS) entry which is preliminary data.</text>
</comment>
<dbReference type="CDD" id="cd13530">
    <property type="entry name" value="PBP2_peptides_like"/>
    <property type="match status" value="1"/>
</dbReference>
<evidence type="ECO:0000313" key="8">
    <source>
        <dbReference type="Proteomes" id="UP001332931"/>
    </source>
</evidence>
<keyword evidence="8" id="KW-1185">Reference proteome</keyword>
<sequence>MFTRKQFVSASVGALVAGTLGACSSNGSNGGSAATKASDDSYTLVQSGKILGASDLQYPPLSQMNESTGQPEGFEIDLLAALAEKMGLESGWIDPIKFDAIIPLIQQGGKADVGLSAFTITDERLKQVDFTDSYLDSNQGLVVKKELTDDAEAYLNQAGRKVAAQSGTTGESWAKENLPNAELVPLDDAIQAMTGVSTGLYDGCVADLPVVSNLTLNSYTDLTVAKQIPTGEQYGIAVSKDNPGLTKALNKALTEIQGDGTLDELKTKWFGSNI</sequence>
<evidence type="ECO:0000256" key="4">
    <source>
        <dbReference type="RuleBase" id="RU003744"/>
    </source>
</evidence>
<evidence type="ECO:0000313" key="7">
    <source>
        <dbReference type="EMBL" id="MEE6147657.1"/>
    </source>
</evidence>
<dbReference type="Proteomes" id="UP001332931">
    <property type="component" value="Unassembled WGS sequence"/>
</dbReference>
<evidence type="ECO:0000256" key="2">
    <source>
        <dbReference type="ARBA" id="ARBA00010333"/>
    </source>
</evidence>
<accession>A0ABU7RAN9</accession>
<feature type="domain" description="Ionotropic glutamate receptor C-terminal" evidence="6">
    <location>
        <begin position="50"/>
        <end position="272"/>
    </location>
</feature>
<dbReference type="InterPro" id="IPR001638">
    <property type="entry name" value="Solute-binding_3/MltF_N"/>
</dbReference>
<dbReference type="EMBL" id="JAZGJQ010000006">
    <property type="protein sequence ID" value="MEE6147657.1"/>
    <property type="molecule type" value="Genomic_DNA"/>
</dbReference>
<protein>
    <submittedName>
        <fullName evidence="7">ABC transporter substrate-binding protein</fullName>
    </submittedName>
</protein>
<keyword evidence="3" id="KW-0732">Signal</keyword>
<dbReference type="SMART" id="SM00079">
    <property type="entry name" value="PBPe"/>
    <property type="match status" value="1"/>
</dbReference>
<dbReference type="Pfam" id="PF00497">
    <property type="entry name" value="SBP_bac_3"/>
    <property type="match status" value="1"/>
</dbReference>
<dbReference type="InterPro" id="IPR001320">
    <property type="entry name" value="Iontro_rcpt_C"/>
</dbReference>
<evidence type="ECO:0000256" key="3">
    <source>
        <dbReference type="ARBA" id="ARBA00022729"/>
    </source>
</evidence>
<evidence type="ECO:0000259" key="5">
    <source>
        <dbReference type="SMART" id="SM00062"/>
    </source>
</evidence>
<organism evidence="7 8">
    <name type="scientific">Olsenella absiana</name>
    <dbReference type="NCBI Taxonomy" id="3115222"/>
    <lineage>
        <taxon>Bacteria</taxon>
        <taxon>Bacillati</taxon>
        <taxon>Actinomycetota</taxon>
        <taxon>Coriobacteriia</taxon>
        <taxon>Coriobacteriales</taxon>
        <taxon>Atopobiaceae</taxon>
        <taxon>Olsenella</taxon>
    </lineage>
</organism>
<feature type="domain" description="Solute-binding protein family 3/N-terminal" evidence="5">
    <location>
        <begin position="49"/>
        <end position="273"/>
    </location>
</feature>
<dbReference type="SMART" id="SM00062">
    <property type="entry name" value="PBPb"/>
    <property type="match status" value="1"/>
</dbReference>
<evidence type="ECO:0000256" key="1">
    <source>
        <dbReference type="ARBA" id="ARBA00004196"/>
    </source>
</evidence>
<dbReference type="Gene3D" id="3.40.190.10">
    <property type="entry name" value="Periplasmic binding protein-like II"/>
    <property type="match status" value="2"/>
</dbReference>
<dbReference type="PROSITE" id="PS51257">
    <property type="entry name" value="PROKAR_LIPOPROTEIN"/>
    <property type="match status" value="1"/>
</dbReference>
<dbReference type="InterPro" id="IPR018313">
    <property type="entry name" value="SBP_3_CS"/>
</dbReference>
<name>A0ABU7RAN9_9ACTN</name>
<dbReference type="PANTHER" id="PTHR35936:SF17">
    <property type="entry name" value="ARGININE-BINDING EXTRACELLULAR PROTEIN ARTP"/>
    <property type="match status" value="1"/>
</dbReference>
<comment type="subcellular location">
    <subcellularLocation>
        <location evidence="1">Cell envelope</location>
    </subcellularLocation>
</comment>
<dbReference type="RefSeq" id="WP_330958425.1">
    <property type="nucleotide sequence ID" value="NZ_JAZGJQ010000006.1"/>
</dbReference>
<dbReference type="PANTHER" id="PTHR35936">
    <property type="entry name" value="MEMBRANE-BOUND LYTIC MUREIN TRANSGLYCOSYLASE F"/>
    <property type="match status" value="1"/>
</dbReference>
<comment type="similarity">
    <text evidence="2 4">Belongs to the bacterial solute-binding protein 3 family.</text>
</comment>
<dbReference type="SUPFAM" id="SSF53850">
    <property type="entry name" value="Periplasmic binding protein-like II"/>
    <property type="match status" value="1"/>
</dbReference>
<dbReference type="PROSITE" id="PS01039">
    <property type="entry name" value="SBP_BACTERIAL_3"/>
    <property type="match status" value="1"/>
</dbReference>
<gene>
    <name evidence="7" type="ORF">VXJ25_06650</name>
</gene>
<reference evidence="7 8" key="1">
    <citation type="submission" date="2024-01" db="EMBL/GenBank/DDBJ databases">
        <title>Description of Olsenella sp. nov., isolated from pig feces.</title>
        <authorList>
            <person name="Chang Y.-H."/>
        </authorList>
    </citation>
    <scope>NUCLEOTIDE SEQUENCE [LARGE SCALE GENOMIC DNA]</scope>
    <source>
        <strain evidence="7 8">YH-ols2223</strain>
    </source>
</reference>
<evidence type="ECO:0000259" key="6">
    <source>
        <dbReference type="SMART" id="SM00079"/>
    </source>
</evidence>